<dbReference type="Gene3D" id="3.40.50.300">
    <property type="entry name" value="P-loop containing nucleotide triphosphate hydrolases"/>
    <property type="match status" value="1"/>
</dbReference>
<dbReference type="InterPro" id="IPR011044">
    <property type="entry name" value="Quino_amine_DH_bsu"/>
</dbReference>
<keyword evidence="1" id="KW-1133">Transmembrane helix</keyword>
<feature type="transmembrane region" description="Helical" evidence="1">
    <location>
        <begin position="636"/>
        <end position="658"/>
    </location>
</feature>
<name>A0A250JG56_9BACT</name>
<evidence type="ECO:0000313" key="3">
    <source>
        <dbReference type="Proteomes" id="UP000217257"/>
    </source>
</evidence>
<protein>
    <submittedName>
        <fullName evidence="2">Uncharacterized protein</fullName>
    </submittedName>
</protein>
<sequence length="1253" mass="138328">MTLSCLLVVCGQARNSIAASLRGSPIWPVPIATSPATLVPWGDGQHVWVVDEHGARVVDRQGNITHERGSWLAAGFRVVSLIQTPIPGRAWVFTSAHPTEGQANQARLYLVEAGQDSVTGRVLLEAEKLMQFRQQLFRSPADVYPSQLPSEPLEPHQQLWVLMNRSGSDLISVIDAQGNATRAIPLSALDSSGEDPYVWWQVLPIGKQPMAWLKTGQQLFFLDTRTRSERWRPLLSGQGRFWVVPGPDGLRAWVMAEEHPPGSNISRRQLYTLDPRAPPGAQSTLLLRGASIQQLVASVDGSRAWVAGSLKASGEGGLHLIDIHGKSLLPGGPLFKGQRVLLYRTPTDRLWALTESGGVFLLDAKGRLLAGQEGLLSSLVQEEGGLRKLVTFPAGAEDFLVSACLEATSKVIHVKHRAARVEAVPLLEGTQASVQGVEPDGTGAWLQNEHDGTLSFVSLEGSHDQATLPVMKGAEVSIVIPSGERMGGWIQTGSASFATVPLAEMGATLKLRGGELRVEPGGNVTVQGRLDLRAPLREDEARSVDLRWPVPAPTDKMAGRLEVTLWDSDRAEPLVASVTRQYAPGTPPPKLDWYMDEHSFGRRPLKVVFLYQDAAGTQTKLEVSDVLFHAPLIEQVWFRTTLACLLATLLFVLPLMFLPRQRLAQRWLPFLGWSANVLGGSGLFLAGMTNAWRIHFPSFVGVLFLELLLGLVLGLVSPAAFRLLASTRPFWWLVPVALGLPSTRRHVQAEYVAHVGRKVEAWRRQSNHERYVSLPAHFREGTTPASPAGTPAPASPTYLTRELPEERIARFLTQPAGGHVLIESPGGRGKSALLREVVQRMLSDFLEDPSKPLPVLCDGRGPTLEGIVFQALASNPLPKDIHEVLLLRGDYVLVVDGLTESALSTESLKAFLDGRYGHCVRLLLTSRPHLGFRQAVEGSRRWMIAEPRRLDDETLGRFIAAYAPEGHPRAEERLEACRGADGTYLPILVRLALLFAHDSGEGIAALYEAAFRGLLRRQGVSGEEDTELLAWAGEFCLRTYWAQGIRSLRYRNAPEQEQMRKLLHAGLLVPEDAYVTPGQHPGQVRFFHDSMQSYLTARGLFTRVHAELTWDLLWRAAADPLFRTDPSELDSGADSELFQMCMQVFGPEEKLRRELRRQLLEWATLHDDDLSKRDILNTVPEDKRTHLEALLHTGAELSPGSVLRAAVSVCQEQLASLGTLYMRLAQRLWPWHRPEPEEAWGMDSEQSARPGAH</sequence>
<accession>A0A250JG56</accession>
<dbReference type="SUPFAM" id="SSF50969">
    <property type="entry name" value="YVTN repeat-like/Quinoprotein amine dehydrogenase"/>
    <property type="match status" value="1"/>
</dbReference>
<dbReference type="KEGG" id="cfus:CYFUS_008363"/>
<organism evidence="2 3">
    <name type="scientific">Cystobacter fuscus</name>
    <dbReference type="NCBI Taxonomy" id="43"/>
    <lineage>
        <taxon>Bacteria</taxon>
        <taxon>Pseudomonadati</taxon>
        <taxon>Myxococcota</taxon>
        <taxon>Myxococcia</taxon>
        <taxon>Myxococcales</taxon>
        <taxon>Cystobacterineae</taxon>
        <taxon>Archangiaceae</taxon>
        <taxon>Cystobacter</taxon>
    </lineage>
</organism>
<dbReference type="Proteomes" id="UP000217257">
    <property type="component" value="Chromosome"/>
</dbReference>
<keyword evidence="1" id="KW-0472">Membrane</keyword>
<dbReference type="AlphaFoldDB" id="A0A250JG56"/>
<feature type="transmembrane region" description="Helical" evidence="1">
    <location>
        <begin position="698"/>
        <end position="721"/>
    </location>
</feature>
<dbReference type="SUPFAM" id="SSF52540">
    <property type="entry name" value="P-loop containing nucleoside triphosphate hydrolases"/>
    <property type="match status" value="1"/>
</dbReference>
<gene>
    <name evidence="2" type="ORF">CYFUS_008363</name>
</gene>
<evidence type="ECO:0000256" key="1">
    <source>
        <dbReference type="SAM" id="Phobius"/>
    </source>
</evidence>
<proteinExistence type="predicted"/>
<dbReference type="EMBL" id="CP022098">
    <property type="protein sequence ID" value="ATB42884.1"/>
    <property type="molecule type" value="Genomic_DNA"/>
</dbReference>
<dbReference type="InterPro" id="IPR027417">
    <property type="entry name" value="P-loop_NTPase"/>
</dbReference>
<evidence type="ECO:0000313" key="2">
    <source>
        <dbReference type="EMBL" id="ATB42884.1"/>
    </source>
</evidence>
<keyword evidence="1" id="KW-0812">Transmembrane</keyword>
<reference evidence="2 3" key="1">
    <citation type="submission" date="2017-06" db="EMBL/GenBank/DDBJ databases">
        <title>Sequencing and comparative analysis of myxobacterial genomes.</title>
        <authorList>
            <person name="Rupp O."/>
            <person name="Goesmann A."/>
            <person name="Sogaard-Andersen L."/>
        </authorList>
    </citation>
    <scope>NUCLEOTIDE SEQUENCE [LARGE SCALE GENOMIC DNA]</scope>
    <source>
        <strain evidence="2 3">DSM 52655</strain>
    </source>
</reference>